<protein>
    <recommendedName>
        <fullName evidence="5">Glycosyltransferase</fullName>
        <ecNumber evidence="5">2.4.1.-</ecNumber>
    </recommendedName>
</protein>
<dbReference type="Pfam" id="PF26168">
    <property type="entry name" value="Glyco_transf_N"/>
    <property type="match status" value="1"/>
</dbReference>
<comment type="similarity">
    <text evidence="1 4">Belongs to the UDP-glycosyltransferase family.</text>
</comment>
<keyword evidence="3 4" id="KW-0808">Transferase</keyword>
<proteinExistence type="evidence at transcript level"/>
<feature type="domain" description="Glycosyltransferase N-terminal" evidence="6">
    <location>
        <begin position="10"/>
        <end position="243"/>
    </location>
</feature>
<dbReference type="AlphaFoldDB" id="D5AAX2"/>
<dbReference type="PROSITE" id="PS00375">
    <property type="entry name" value="UDPGT"/>
    <property type="match status" value="1"/>
</dbReference>
<dbReference type="CAZy" id="GT1">
    <property type="family name" value="Glycosyltransferase Family 1"/>
</dbReference>
<dbReference type="PANTHER" id="PTHR11926:SF1494">
    <property type="entry name" value="FLAVONOL 3-O-GLUCOSYLTRANSFERASE UGT76E12-RELATED"/>
    <property type="match status" value="1"/>
</dbReference>
<evidence type="ECO:0000259" key="6">
    <source>
        <dbReference type="Pfam" id="PF26168"/>
    </source>
</evidence>
<sequence>MECEGKTGIHAIIVPLPGQGHINPAMQLAKKLASKGIAITFVLTQSWHNTITDAHSSTGVNAFSHARNLGLEIELVAIPDCVPGEFERGNKLYKFSQSLDNMESHVEELIKNLNQSNPTPVSCIVSDTFLGWAVPLAKKLRLLSVSFWTQNVLVFSITYHSYLAERQAGSVIHIPGVTPLQPADLPLWLKLSPDDVVVRVISRCFQTVREADWVVANSFLGLEGHVVEALWEKMRVYCVGPLLPSAYLDLSEPRDSVVGTSYRVEMDCTQFLDDKPPKSVIYVSFSSVLPMSTSQIEEIAMGIKESDYSFIWVLRHPGKECAEVSSMLPDGFLNETKQRGLVVPWCSQLKVLSHPSVGGFFSHCGWNSTLESISVGLPMLGFPLGAEQFANCKLIADDWKIGLRLRSGDDTDKVIGRDEIAEKVRRLMEGEEMRRAAERLRDVVKMEVRKGGTSDSNLERVVDELKTKLIENSI</sequence>
<dbReference type="OMA" id="SWHNTIT"/>
<dbReference type="GO" id="GO:0080044">
    <property type="term" value="F:quercetin 7-O-glucosyltransferase activity"/>
    <property type="evidence" value="ECO:0007669"/>
    <property type="project" value="TreeGrafter"/>
</dbReference>
<evidence type="ECO:0000256" key="3">
    <source>
        <dbReference type="ARBA" id="ARBA00022679"/>
    </source>
</evidence>
<dbReference type="SUPFAM" id="SSF53756">
    <property type="entry name" value="UDP-Glycosyltransferase/glycogen phosphorylase"/>
    <property type="match status" value="1"/>
</dbReference>
<keyword evidence="2 4" id="KW-0328">Glycosyltransferase</keyword>
<dbReference type="GO" id="GO:0080043">
    <property type="term" value="F:quercetin 3-O-glucosyltransferase activity"/>
    <property type="evidence" value="ECO:0007669"/>
    <property type="project" value="TreeGrafter"/>
</dbReference>
<evidence type="ECO:0000256" key="1">
    <source>
        <dbReference type="ARBA" id="ARBA00009995"/>
    </source>
</evidence>
<dbReference type="FunFam" id="3.40.50.2000:FF:000060">
    <property type="entry name" value="Glycosyltransferase"/>
    <property type="match status" value="1"/>
</dbReference>
<dbReference type="PANTHER" id="PTHR11926">
    <property type="entry name" value="GLUCOSYL/GLUCURONOSYL TRANSFERASES"/>
    <property type="match status" value="1"/>
</dbReference>
<name>D5AAX2_PICSI</name>
<dbReference type="CDD" id="cd03784">
    <property type="entry name" value="GT1_Gtf-like"/>
    <property type="match status" value="1"/>
</dbReference>
<dbReference type="Pfam" id="PF00201">
    <property type="entry name" value="UDPGT"/>
    <property type="match status" value="1"/>
</dbReference>
<dbReference type="InterPro" id="IPR035595">
    <property type="entry name" value="UDP_glycos_trans_CS"/>
</dbReference>
<evidence type="ECO:0000256" key="4">
    <source>
        <dbReference type="RuleBase" id="RU003718"/>
    </source>
</evidence>
<accession>D5AAX2</accession>
<dbReference type="EC" id="2.4.1.-" evidence="5"/>
<evidence type="ECO:0000256" key="5">
    <source>
        <dbReference type="RuleBase" id="RU362057"/>
    </source>
</evidence>
<dbReference type="InterPro" id="IPR058980">
    <property type="entry name" value="Glyco_transf_N"/>
</dbReference>
<dbReference type="EMBL" id="BT123369">
    <property type="protein sequence ID" value="ADE76691.1"/>
    <property type="molecule type" value="mRNA"/>
</dbReference>
<evidence type="ECO:0000256" key="2">
    <source>
        <dbReference type="ARBA" id="ARBA00022676"/>
    </source>
</evidence>
<dbReference type="Gene3D" id="3.40.50.2000">
    <property type="entry name" value="Glycogen Phosphorylase B"/>
    <property type="match status" value="2"/>
</dbReference>
<evidence type="ECO:0000313" key="7">
    <source>
        <dbReference type="EMBL" id="ADE76691.1"/>
    </source>
</evidence>
<dbReference type="InterPro" id="IPR002213">
    <property type="entry name" value="UDP_glucos_trans"/>
</dbReference>
<reference evidence="7" key="1">
    <citation type="submission" date="2010-04" db="EMBL/GenBank/DDBJ databases">
        <authorList>
            <person name="Reid K.E."/>
            <person name="Liao N."/>
            <person name="Chan S."/>
            <person name="Docking R."/>
            <person name="Taylor G."/>
            <person name="Moore R."/>
            <person name="Mayo M."/>
            <person name="Munro S."/>
            <person name="King J."/>
            <person name="Yanchuk A."/>
            <person name="Holt R."/>
            <person name="Jones S."/>
            <person name="Marra M."/>
            <person name="Ritland C.E."/>
            <person name="Ritland K."/>
            <person name="Bohlmann J."/>
        </authorList>
    </citation>
    <scope>NUCLEOTIDE SEQUENCE</scope>
    <source>
        <tissue evidence="7">Bud</tissue>
    </source>
</reference>
<organism evidence="7">
    <name type="scientific">Picea sitchensis</name>
    <name type="common">Sitka spruce</name>
    <name type="synonym">Pinus sitchensis</name>
    <dbReference type="NCBI Taxonomy" id="3332"/>
    <lineage>
        <taxon>Eukaryota</taxon>
        <taxon>Viridiplantae</taxon>
        <taxon>Streptophyta</taxon>
        <taxon>Embryophyta</taxon>
        <taxon>Tracheophyta</taxon>
        <taxon>Spermatophyta</taxon>
        <taxon>Pinopsida</taxon>
        <taxon>Pinidae</taxon>
        <taxon>Conifers I</taxon>
        <taxon>Pinales</taxon>
        <taxon>Pinaceae</taxon>
        <taxon>Picea</taxon>
    </lineage>
</organism>